<evidence type="ECO:0000259" key="3">
    <source>
        <dbReference type="Pfam" id="PF00932"/>
    </source>
</evidence>
<comment type="caution">
    <text evidence="4">The sequence shown here is derived from an EMBL/GenBank/DDBJ whole genome shotgun (WGS) entry which is preliminary data.</text>
</comment>
<sequence length="287" mass="30647">MFSNDFHKSSIVTLLQKFLAILPFIYFFPTTSASAITINEFVPDSDTEWVEFYNASDSADYIKSFFLDDDTSFTEDSGSTNKKNLSSLNTTNTTFPFIEVSTIFNNSGDFVVLFDDLGNILDQYQYTSNPGDGISIGRNPDGSGSFAVLSSTTKGGPNSPPPTPTPTPTPIPPTHTPNPTSPPAPTSTPKPTSTSKPASTSTPRPTPSSSPRPTVKILTPTPFSESTLPVLGEATEFFITPTPIPTVSLSENGNSSKTSPNWPAFILIGLGVLGLGVSAFLFFKSHP</sequence>
<dbReference type="InterPro" id="IPR036415">
    <property type="entry name" value="Lamin_tail_dom_sf"/>
</dbReference>
<dbReference type="Pfam" id="PF00932">
    <property type="entry name" value="LTD"/>
    <property type="match status" value="1"/>
</dbReference>
<dbReference type="SUPFAM" id="SSF74853">
    <property type="entry name" value="Lamin A/C globular tail domain"/>
    <property type="match status" value="1"/>
</dbReference>
<feature type="compositionally biased region" description="Pro residues" evidence="1">
    <location>
        <begin position="158"/>
        <end position="188"/>
    </location>
</feature>
<organism evidence="4 5">
    <name type="scientific">Candidatus Amesbacteria bacterium RIFCSPHIGHO2_01_FULL_48_32b</name>
    <dbReference type="NCBI Taxonomy" id="1797253"/>
    <lineage>
        <taxon>Bacteria</taxon>
        <taxon>Candidatus Amesiibacteriota</taxon>
    </lineage>
</organism>
<reference evidence="4 5" key="1">
    <citation type="journal article" date="2016" name="Nat. Commun.">
        <title>Thousands of microbial genomes shed light on interconnected biogeochemical processes in an aquifer system.</title>
        <authorList>
            <person name="Anantharaman K."/>
            <person name="Brown C.T."/>
            <person name="Hug L.A."/>
            <person name="Sharon I."/>
            <person name="Castelle C.J."/>
            <person name="Probst A.J."/>
            <person name="Thomas B.C."/>
            <person name="Singh A."/>
            <person name="Wilkins M.J."/>
            <person name="Karaoz U."/>
            <person name="Brodie E.L."/>
            <person name="Williams K.H."/>
            <person name="Hubbard S.S."/>
            <person name="Banfield J.F."/>
        </authorList>
    </citation>
    <scope>NUCLEOTIDE SEQUENCE [LARGE SCALE GENOMIC DNA]</scope>
</reference>
<dbReference type="InterPro" id="IPR001322">
    <property type="entry name" value="Lamin_tail_dom"/>
</dbReference>
<evidence type="ECO:0000256" key="2">
    <source>
        <dbReference type="SAM" id="Phobius"/>
    </source>
</evidence>
<keyword evidence="2" id="KW-0812">Transmembrane</keyword>
<evidence type="ECO:0000256" key="1">
    <source>
        <dbReference type="SAM" id="MobiDB-lite"/>
    </source>
</evidence>
<feature type="domain" description="LTD" evidence="3">
    <location>
        <begin position="30"/>
        <end position="127"/>
    </location>
</feature>
<feature type="region of interest" description="Disordered" evidence="1">
    <location>
        <begin position="132"/>
        <end position="223"/>
    </location>
</feature>
<keyword evidence="2" id="KW-0472">Membrane</keyword>
<proteinExistence type="predicted"/>
<evidence type="ECO:0000313" key="4">
    <source>
        <dbReference type="EMBL" id="OGC92297.1"/>
    </source>
</evidence>
<feature type="transmembrane region" description="Helical" evidence="2">
    <location>
        <begin position="262"/>
        <end position="283"/>
    </location>
</feature>
<dbReference type="AlphaFoldDB" id="A0A1F4YE85"/>
<evidence type="ECO:0000313" key="5">
    <source>
        <dbReference type="Proteomes" id="UP000178176"/>
    </source>
</evidence>
<accession>A0A1F4YE85</accession>
<feature type="compositionally biased region" description="Low complexity" evidence="1">
    <location>
        <begin position="189"/>
        <end position="203"/>
    </location>
</feature>
<dbReference type="Proteomes" id="UP000178176">
    <property type="component" value="Unassembled WGS sequence"/>
</dbReference>
<dbReference type="PRINTS" id="PR01217">
    <property type="entry name" value="PRICHEXTENSN"/>
</dbReference>
<dbReference type="EMBL" id="MEXH01000018">
    <property type="protein sequence ID" value="OGC92297.1"/>
    <property type="molecule type" value="Genomic_DNA"/>
</dbReference>
<protein>
    <recommendedName>
        <fullName evidence="3">LTD domain-containing protein</fullName>
    </recommendedName>
</protein>
<keyword evidence="2" id="KW-1133">Transmembrane helix</keyword>
<name>A0A1F4YE85_9BACT</name>
<gene>
    <name evidence="4" type="ORF">A2876_05280</name>
</gene>